<evidence type="ECO:0000313" key="4">
    <source>
        <dbReference type="Proteomes" id="UP000448235"/>
    </source>
</evidence>
<reference evidence="3 4" key="1">
    <citation type="submission" date="2019-12" db="EMBL/GenBank/DDBJ databases">
        <title>Draft genome sequencing of Halomonas icarensis D1-1.</title>
        <authorList>
            <person name="Pandiyan K."/>
            <person name="Kushwaha P."/>
            <person name="Gowdham M."/>
            <person name="Chakdar H."/>
            <person name="Singh A."/>
            <person name="Kumar M."/>
            <person name="Saxena A.K."/>
        </authorList>
    </citation>
    <scope>NUCLEOTIDE SEQUENCE [LARGE SCALE GENOMIC DNA]</scope>
    <source>
        <strain evidence="3 4">D1-1</strain>
    </source>
</reference>
<name>A0A7X4VZ07_9GAMM</name>
<evidence type="ECO:0000256" key="1">
    <source>
        <dbReference type="PIRNR" id="PIRNR016789"/>
    </source>
</evidence>
<keyword evidence="2" id="KW-0812">Transmembrane</keyword>
<dbReference type="Proteomes" id="UP000448235">
    <property type="component" value="Unassembled WGS sequence"/>
</dbReference>
<organism evidence="3 4">
    <name type="scientific">Halomonas icarae</name>
    <dbReference type="NCBI Taxonomy" id="2691040"/>
    <lineage>
        <taxon>Bacteria</taxon>
        <taxon>Pseudomonadati</taxon>
        <taxon>Pseudomonadota</taxon>
        <taxon>Gammaproteobacteria</taxon>
        <taxon>Oceanospirillales</taxon>
        <taxon>Halomonadaceae</taxon>
        <taxon>Halomonas</taxon>
    </lineage>
</organism>
<dbReference type="Pfam" id="PF04304">
    <property type="entry name" value="DUF454"/>
    <property type="match status" value="1"/>
</dbReference>
<sequence>MSELKRLVLIAIAGISLVLGIVGMFLPLMPTTCFLLLAVWAASRSSPRLAGWIREHPRFGPAVVAWEGERAIPRHAKWLAAGMLVLSMLVLALTVSLLWLKLALIAGLTLLGAWIVTRPEPAL</sequence>
<keyword evidence="1 2" id="KW-0472">Membrane</keyword>
<dbReference type="RefSeq" id="WP_132043277.1">
    <property type="nucleotide sequence ID" value="NZ_JARWMY010000008.1"/>
</dbReference>
<dbReference type="PANTHER" id="PTHR35813">
    <property type="entry name" value="INNER MEMBRANE PROTEIN YBAN"/>
    <property type="match status" value="1"/>
</dbReference>
<dbReference type="PIRSF" id="PIRSF016789">
    <property type="entry name" value="DUF454"/>
    <property type="match status" value="1"/>
</dbReference>
<keyword evidence="1" id="KW-0997">Cell inner membrane</keyword>
<keyword evidence="4" id="KW-1185">Reference proteome</keyword>
<dbReference type="PANTHER" id="PTHR35813:SF1">
    <property type="entry name" value="INNER MEMBRANE PROTEIN YBAN"/>
    <property type="match status" value="1"/>
</dbReference>
<comment type="caution">
    <text evidence="3">The sequence shown here is derived from an EMBL/GenBank/DDBJ whole genome shotgun (WGS) entry which is preliminary data.</text>
</comment>
<proteinExistence type="predicted"/>
<dbReference type="AlphaFoldDB" id="A0A7X4VZ07"/>
<feature type="transmembrane region" description="Helical" evidence="2">
    <location>
        <begin position="7"/>
        <end position="40"/>
    </location>
</feature>
<keyword evidence="1" id="KW-1003">Cell membrane</keyword>
<evidence type="ECO:0000256" key="2">
    <source>
        <dbReference type="SAM" id="Phobius"/>
    </source>
</evidence>
<evidence type="ECO:0000313" key="3">
    <source>
        <dbReference type="EMBL" id="NAW12792.1"/>
    </source>
</evidence>
<protein>
    <recommendedName>
        <fullName evidence="1">Inner membrane protein</fullName>
    </recommendedName>
</protein>
<dbReference type="GO" id="GO:0005886">
    <property type="term" value="C:plasma membrane"/>
    <property type="evidence" value="ECO:0007669"/>
    <property type="project" value="UniProtKB-SubCell"/>
</dbReference>
<gene>
    <name evidence="3" type="ORF">GRB80_08030</name>
</gene>
<dbReference type="EMBL" id="WUTS01000001">
    <property type="protein sequence ID" value="NAW12792.1"/>
    <property type="molecule type" value="Genomic_DNA"/>
</dbReference>
<comment type="subcellular location">
    <subcellularLocation>
        <location evidence="1">Cell inner membrane</location>
        <topology evidence="1">Multi-pass membrane protein</topology>
    </subcellularLocation>
</comment>
<feature type="transmembrane region" description="Helical" evidence="2">
    <location>
        <begin position="78"/>
        <end position="100"/>
    </location>
</feature>
<keyword evidence="2" id="KW-1133">Transmembrane helix</keyword>
<accession>A0A7X4VZ07</accession>
<dbReference type="InterPro" id="IPR007401">
    <property type="entry name" value="DUF454"/>
</dbReference>